<organism evidence="2">
    <name type="scientific">uncultured Leptolyngbya sp</name>
    <dbReference type="NCBI Taxonomy" id="332963"/>
    <lineage>
        <taxon>Bacteria</taxon>
        <taxon>Bacillati</taxon>
        <taxon>Cyanobacteriota</taxon>
        <taxon>Cyanophyceae</taxon>
        <taxon>Leptolyngbyales</taxon>
        <taxon>Leptolyngbyaceae</taxon>
        <taxon>Leptolyngbya group</taxon>
        <taxon>Leptolyngbya</taxon>
        <taxon>environmental samples</taxon>
    </lineage>
</organism>
<evidence type="ECO:0000313" key="2">
    <source>
        <dbReference type="EMBL" id="CAA9375061.1"/>
    </source>
</evidence>
<feature type="compositionally biased region" description="Basic and acidic residues" evidence="1">
    <location>
        <begin position="154"/>
        <end position="168"/>
    </location>
</feature>
<dbReference type="InterPro" id="IPR021451">
    <property type="entry name" value="DUF3102"/>
</dbReference>
<gene>
    <name evidence="2" type="ORF">AVDCRST_MAG94-4474</name>
</gene>
<accession>A0A6J4N364</accession>
<dbReference type="Pfam" id="PF11300">
    <property type="entry name" value="DUF3102"/>
    <property type="match status" value="1"/>
</dbReference>
<evidence type="ECO:0000256" key="1">
    <source>
        <dbReference type="SAM" id="MobiDB-lite"/>
    </source>
</evidence>
<protein>
    <recommendedName>
        <fullName evidence="3">DUF3102 domain-containing protein</fullName>
    </recommendedName>
</protein>
<proteinExistence type="predicted"/>
<dbReference type="AlphaFoldDB" id="A0A6J4N364"/>
<dbReference type="EMBL" id="CADCTY010001536">
    <property type="protein sequence ID" value="CAA9375061.1"/>
    <property type="molecule type" value="Genomic_DNA"/>
</dbReference>
<name>A0A6J4N364_9CYAN</name>
<evidence type="ECO:0008006" key="3">
    <source>
        <dbReference type="Google" id="ProtNLM"/>
    </source>
</evidence>
<reference evidence="2" key="1">
    <citation type="submission" date="2020-02" db="EMBL/GenBank/DDBJ databases">
        <authorList>
            <person name="Meier V. D."/>
        </authorList>
    </citation>
    <scope>NUCLEOTIDE SEQUENCE</scope>
    <source>
        <strain evidence="2">AVDCRST_MAG94</strain>
    </source>
</reference>
<sequence>MPDLIAPRSFDYSSLDSKTAQFVQQQTSEIKGLFKQTVENIIAVGQRFIEVKEQLPHGQWLDWLVAEFSWTDRTARNYMQVAEQFKLENFSDFDIAASALYLLAAPSTPEEAREEAITRAQAGERITVAAARDLRDKYISQKPEPELDLLPDLEPEHVPPEPEVKPRLEPYPQRSVQPSVQTIVRLEPKEAIPSKRQRAKEEKSVVVVPKQAFPRTWWKLGESQFLYCGKTTAAEFQKRLPPKVALILQFTSSASEIRTVPFPTDTSSALCYASPYGDNRDFRVLRELIQNALDLETEGGDTIVMLSLPDPAIFILLQQMDVRSFCAEPDPKRCDAAISAWITTRQKAEKMRSQP</sequence>
<feature type="region of interest" description="Disordered" evidence="1">
    <location>
        <begin position="145"/>
        <end position="172"/>
    </location>
</feature>